<keyword evidence="1" id="KW-0812">Transmembrane</keyword>
<proteinExistence type="predicted"/>
<keyword evidence="1" id="KW-0472">Membrane</keyword>
<evidence type="ECO:0000313" key="3">
    <source>
        <dbReference type="Proteomes" id="UP000249497"/>
    </source>
</evidence>
<dbReference type="Proteomes" id="UP000249497">
    <property type="component" value="Unassembled WGS sequence"/>
</dbReference>
<sequence>MAVSDLTGGVSMRSVYRTPYTVDVAALQGWLQYNCGVAVADNSASTTTCHMIVAWNITVSFMHFGGLGVFQRQIRPVYLR</sequence>
<evidence type="ECO:0000313" key="2">
    <source>
        <dbReference type="EMBL" id="RAH78019.1"/>
    </source>
</evidence>
<dbReference type="GeneID" id="37170421"/>
<feature type="transmembrane region" description="Helical" evidence="1">
    <location>
        <begin position="52"/>
        <end position="70"/>
    </location>
</feature>
<keyword evidence="3" id="KW-1185">Reference proteome</keyword>
<evidence type="ECO:0000256" key="1">
    <source>
        <dbReference type="SAM" id="Phobius"/>
    </source>
</evidence>
<accession>A0A8T8WRR7</accession>
<organism evidence="2 3">
    <name type="scientific">Aspergillus japonicus CBS 114.51</name>
    <dbReference type="NCBI Taxonomy" id="1448312"/>
    <lineage>
        <taxon>Eukaryota</taxon>
        <taxon>Fungi</taxon>
        <taxon>Dikarya</taxon>
        <taxon>Ascomycota</taxon>
        <taxon>Pezizomycotina</taxon>
        <taxon>Eurotiomycetes</taxon>
        <taxon>Eurotiomycetidae</taxon>
        <taxon>Eurotiales</taxon>
        <taxon>Aspergillaceae</taxon>
        <taxon>Aspergillus</taxon>
        <taxon>Aspergillus subgen. Circumdati</taxon>
    </lineage>
</organism>
<name>A0A8T8WRR7_ASPJA</name>
<dbReference type="AlphaFoldDB" id="A0A8T8WRR7"/>
<protein>
    <submittedName>
        <fullName evidence="2">Uncharacterized protein</fullName>
    </submittedName>
</protein>
<keyword evidence="1" id="KW-1133">Transmembrane helix</keyword>
<dbReference type="RefSeq" id="XP_025523913.1">
    <property type="nucleotide sequence ID" value="XM_025666729.1"/>
</dbReference>
<gene>
    <name evidence="2" type="ORF">BO86DRAFT_198321</name>
</gene>
<dbReference type="EMBL" id="KZ824832">
    <property type="protein sequence ID" value="RAH78019.1"/>
    <property type="molecule type" value="Genomic_DNA"/>
</dbReference>
<reference evidence="2 3" key="1">
    <citation type="submission" date="2018-02" db="EMBL/GenBank/DDBJ databases">
        <title>The genomes of Aspergillus section Nigri reveals drivers in fungal speciation.</title>
        <authorList>
            <consortium name="DOE Joint Genome Institute"/>
            <person name="Vesth T.C."/>
            <person name="Nybo J."/>
            <person name="Theobald S."/>
            <person name="Brandl J."/>
            <person name="Frisvad J.C."/>
            <person name="Nielsen K.F."/>
            <person name="Lyhne E.K."/>
            <person name="Kogle M.E."/>
            <person name="Kuo A."/>
            <person name="Riley R."/>
            <person name="Clum A."/>
            <person name="Nolan M."/>
            <person name="Lipzen A."/>
            <person name="Salamov A."/>
            <person name="Henrissat B."/>
            <person name="Wiebenga A."/>
            <person name="De vries R.P."/>
            <person name="Grigoriev I.V."/>
            <person name="Mortensen U.H."/>
            <person name="Andersen M.R."/>
            <person name="Baker S.E."/>
        </authorList>
    </citation>
    <scope>NUCLEOTIDE SEQUENCE [LARGE SCALE GENOMIC DNA]</scope>
    <source>
        <strain evidence="2 3">CBS 114.51</strain>
    </source>
</reference>